<organism evidence="1">
    <name type="scientific">Ixodes ricinus</name>
    <name type="common">Common tick</name>
    <name type="synonym">Acarus ricinus</name>
    <dbReference type="NCBI Taxonomy" id="34613"/>
    <lineage>
        <taxon>Eukaryota</taxon>
        <taxon>Metazoa</taxon>
        <taxon>Ecdysozoa</taxon>
        <taxon>Arthropoda</taxon>
        <taxon>Chelicerata</taxon>
        <taxon>Arachnida</taxon>
        <taxon>Acari</taxon>
        <taxon>Parasitiformes</taxon>
        <taxon>Ixodida</taxon>
        <taxon>Ixodoidea</taxon>
        <taxon>Ixodidae</taxon>
        <taxon>Ixodinae</taxon>
        <taxon>Ixodes</taxon>
    </lineage>
</organism>
<sequence length="400" mass="42877">SQFGHLLSSSADIAERILRFMNGRQLNTCARVCSLWNSTAQRLKCRRAKFSHCFEMLKRKRKAASSSSGEPSRDVSEEAADRFLRQLRGAWCEPRHALVFATSKASTFLSPGRSQRTCTDDHLEVAKVVGSHLPSACHLLLGHASGVMGTPGDGHPTELERGQGLSGLLLPSVLPDGTRVRPFAVTQAHVRKQSRGDDWYATDEFKTLAGLPVGDATRDVKCVLWFIGSDLDEGENDVAAEMVDDFVASCGPHRFALGGAVLDSLVAAQADRVVCAGLCFSGDGVRSASVVLPPEVRGAQAVEKELQRLKVDSGFGSWGVEQTLGFAFACVARGAGHHGRPNVEADAFARVFPGVPLIGLFGNGEIGNEHLPLRADGCRSANESCMYGYTTVVVLLSLGK</sequence>
<dbReference type="GO" id="GO:0032436">
    <property type="term" value="P:positive regulation of proteasomal ubiquitin-dependent protein catabolic process"/>
    <property type="evidence" value="ECO:0007669"/>
    <property type="project" value="TreeGrafter"/>
</dbReference>
<dbReference type="PANTHER" id="PTHR14939:SF5">
    <property type="entry name" value="F-BOX ONLY PROTEIN 22"/>
    <property type="match status" value="1"/>
</dbReference>
<name>A0A131Y1G3_IXORI</name>
<accession>A0A131Y1G3</accession>
<dbReference type="GO" id="GO:0000209">
    <property type="term" value="P:protein polyubiquitination"/>
    <property type="evidence" value="ECO:0007669"/>
    <property type="project" value="TreeGrafter"/>
</dbReference>
<dbReference type="AlphaFoldDB" id="A0A131Y1G3"/>
<proteinExistence type="evidence at transcript level"/>
<evidence type="ECO:0000313" key="1">
    <source>
        <dbReference type="EMBL" id="JAP73333.1"/>
    </source>
</evidence>
<feature type="non-terminal residue" evidence="1">
    <location>
        <position position="1"/>
    </location>
</feature>
<dbReference type="SUPFAM" id="SSF81383">
    <property type="entry name" value="F-box domain"/>
    <property type="match status" value="1"/>
</dbReference>
<dbReference type="EMBL" id="GEFM01002463">
    <property type="protein sequence ID" value="JAP73333.1"/>
    <property type="molecule type" value="mRNA"/>
</dbReference>
<reference evidence="1" key="1">
    <citation type="submission" date="2016-02" db="EMBL/GenBank/DDBJ databases">
        <title>RNAseq analyses of the midgut from blood- or serum-fed Ixodes ricinus ticks.</title>
        <authorList>
            <person name="Perner J."/>
            <person name="Provaznik J."/>
            <person name="Schrenkova J."/>
            <person name="Urbanova V."/>
            <person name="Ribeiro J.M."/>
            <person name="Kopacek P."/>
        </authorList>
    </citation>
    <scope>NUCLEOTIDE SEQUENCE</scope>
    <source>
        <tissue evidence="1">Gut</tissue>
    </source>
</reference>
<dbReference type="InterPro" id="IPR036047">
    <property type="entry name" value="F-box-like_dom_sf"/>
</dbReference>
<dbReference type="PANTHER" id="PTHR14939">
    <property type="entry name" value="F-BOX ONLY PROTEIN 22"/>
    <property type="match status" value="1"/>
</dbReference>
<protein>
    <submittedName>
        <fullName evidence="1">Putative fist c domain protein</fullName>
    </submittedName>
</protein>